<dbReference type="AlphaFoldDB" id="A0AAN2C9J2"/>
<feature type="domain" description="Peptidoglycan beta-N-acetylmuramidase NamZ C-terminal" evidence="2">
    <location>
        <begin position="255"/>
        <end position="405"/>
    </location>
</feature>
<dbReference type="RefSeq" id="WP_317996694.1">
    <property type="nucleotide sequence ID" value="NZ_AP025523.1"/>
</dbReference>
<dbReference type="InterPro" id="IPR048502">
    <property type="entry name" value="NamZ_N"/>
</dbReference>
<gene>
    <name evidence="3" type="primary">ybbC</name>
    <name evidence="3" type="ORF">WPS_09430</name>
</gene>
<name>A0AAN2C9J2_UNVUL</name>
<dbReference type="KEGG" id="vab:WPS_09430"/>
<dbReference type="GO" id="GO:0033922">
    <property type="term" value="F:peptidoglycan beta-N-acetylmuramidase activity"/>
    <property type="evidence" value="ECO:0007669"/>
    <property type="project" value="InterPro"/>
</dbReference>
<reference evidence="3 4" key="1">
    <citation type="journal article" date="2022" name="ISME Commun">
        <title>Vulcanimicrobium alpinus gen. nov. sp. nov., the first cultivated representative of the candidate phylum 'Eremiobacterota', is a metabolically versatile aerobic anoxygenic phototroph.</title>
        <authorList>
            <person name="Yabe S."/>
            <person name="Muto K."/>
            <person name="Abe K."/>
            <person name="Yokota A."/>
            <person name="Staudigel H."/>
            <person name="Tebo B.M."/>
        </authorList>
    </citation>
    <scope>NUCLEOTIDE SEQUENCE [LARGE SCALE GENOMIC DNA]</scope>
    <source>
        <strain evidence="3 4">WC8-2</strain>
    </source>
</reference>
<feature type="domain" description="Peptidoglycan beta-N-acetylmuramidase NamZ N-terminal" evidence="1">
    <location>
        <begin position="50"/>
        <end position="250"/>
    </location>
</feature>
<dbReference type="Gene3D" id="3.40.50.12170">
    <property type="entry name" value="Uncharacterised protein PF07075, DUF1343"/>
    <property type="match status" value="1"/>
</dbReference>
<dbReference type="PANTHER" id="PTHR42915">
    <property type="entry name" value="HYPOTHETICAL 460 KDA PROTEIN IN FEUA-SIGW INTERGENIC REGION [PRECURSOR]"/>
    <property type="match status" value="1"/>
</dbReference>
<organism evidence="3 4">
    <name type="scientific">Vulcanimicrobium alpinum</name>
    <dbReference type="NCBI Taxonomy" id="3016050"/>
    <lineage>
        <taxon>Bacteria</taxon>
        <taxon>Bacillati</taxon>
        <taxon>Vulcanimicrobiota</taxon>
        <taxon>Vulcanimicrobiia</taxon>
        <taxon>Vulcanimicrobiales</taxon>
        <taxon>Vulcanimicrobiaceae</taxon>
        <taxon>Vulcanimicrobium</taxon>
    </lineage>
</organism>
<proteinExistence type="predicted"/>
<dbReference type="Pfam" id="PF20732">
    <property type="entry name" value="NamZ_C"/>
    <property type="match status" value="1"/>
</dbReference>
<dbReference type="Proteomes" id="UP001317532">
    <property type="component" value="Chromosome"/>
</dbReference>
<evidence type="ECO:0000313" key="4">
    <source>
        <dbReference type="Proteomes" id="UP001317532"/>
    </source>
</evidence>
<dbReference type="Pfam" id="PF07075">
    <property type="entry name" value="NamZ_N"/>
    <property type="match status" value="1"/>
</dbReference>
<evidence type="ECO:0008006" key="5">
    <source>
        <dbReference type="Google" id="ProtNLM"/>
    </source>
</evidence>
<dbReference type="PIRSF" id="PIRSF016719">
    <property type="entry name" value="UCP016719"/>
    <property type="match status" value="1"/>
</dbReference>
<evidence type="ECO:0000259" key="1">
    <source>
        <dbReference type="Pfam" id="PF07075"/>
    </source>
</evidence>
<dbReference type="InterPro" id="IPR048503">
    <property type="entry name" value="NamZ_C"/>
</dbReference>
<dbReference type="PANTHER" id="PTHR42915:SF1">
    <property type="entry name" value="PEPTIDOGLYCAN BETA-N-ACETYLMURAMIDASE NAMZ"/>
    <property type="match status" value="1"/>
</dbReference>
<dbReference type="Gene3D" id="3.90.1150.140">
    <property type="match status" value="1"/>
</dbReference>
<accession>A0AAN2C9J2</accession>
<protein>
    <recommendedName>
        <fullName evidence="5">DUF1343 domain-containing protein</fullName>
    </recommendedName>
</protein>
<keyword evidence="4" id="KW-1185">Reference proteome</keyword>
<evidence type="ECO:0000259" key="2">
    <source>
        <dbReference type="Pfam" id="PF20732"/>
    </source>
</evidence>
<sequence>MRRGAFLAAVTAAATAPAFGEPARAARPAVALGDDVFVRDAWRALRGRTIGIVTNPTGTLSTGESLIDAVHRNGAIAVKALFGPEHGIRGTVGAGETVGSSVDEKTGLPVHSLYGAARRPTAAMLDGIDVLVFDIQDVGARPYTYFSTLAYVMEAAAQYGKSVWVLDRPNPIGGVALDGPVLDPKFKSFIGLYPIPERHGLTIGEFAKLANERFGIGCSLHVVPMEGWSREMLWSDTGLTWIPTSPNIPYARTTMVYLATGLIDEAGVNNGIGTDRPFEYAGGFGFDAAAFRDTLAARAIPGVEFEPTDWTPARGFWANKTLHGVAINVTDPHAFPNVRTAVELLVAARAQGKLAIAHAASMDRDWGTDAVRTSLLAGAPADAIVAAWKPGLTAYRALRAGALLYAR</sequence>
<dbReference type="EMBL" id="AP025523">
    <property type="protein sequence ID" value="BDE05667.1"/>
    <property type="molecule type" value="Genomic_DNA"/>
</dbReference>
<dbReference type="InterPro" id="IPR008302">
    <property type="entry name" value="NamZ"/>
</dbReference>
<evidence type="ECO:0000313" key="3">
    <source>
        <dbReference type="EMBL" id="BDE05667.1"/>
    </source>
</evidence>